<name>A0A699UA52_TANCI</name>
<protein>
    <submittedName>
        <fullName evidence="1">Uncharacterized protein</fullName>
    </submittedName>
</protein>
<feature type="non-terminal residue" evidence="1">
    <location>
        <position position="1"/>
    </location>
</feature>
<accession>A0A699UA52</accession>
<dbReference type="AlphaFoldDB" id="A0A699UA52"/>
<proteinExistence type="predicted"/>
<sequence length="144" mass="14752">IKVAHGVVAHNVTRIQCGRAVAKQRDAVVAAIYRIAFYQQAIGRVTAGSGTVGGPADGDARCGGVVPHVAAGHVEVVVVAGRSGYGVVQAVFGAAARPRDADDIVGNIDVSARVIDAVSGGRRRGSLVVRRNRVVVNPGEGRPQ</sequence>
<evidence type="ECO:0000313" key="1">
    <source>
        <dbReference type="EMBL" id="GFD20065.1"/>
    </source>
</evidence>
<organism evidence="1">
    <name type="scientific">Tanacetum cinerariifolium</name>
    <name type="common">Dalmatian daisy</name>
    <name type="synonym">Chrysanthemum cinerariifolium</name>
    <dbReference type="NCBI Taxonomy" id="118510"/>
    <lineage>
        <taxon>Eukaryota</taxon>
        <taxon>Viridiplantae</taxon>
        <taxon>Streptophyta</taxon>
        <taxon>Embryophyta</taxon>
        <taxon>Tracheophyta</taxon>
        <taxon>Spermatophyta</taxon>
        <taxon>Magnoliopsida</taxon>
        <taxon>eudicotyledons</taxon>
        <taxon>Gunneridae</taxon>
        <taxon>Pentapetalae</taxon>
        <taxon>asterids</taxon>
        <taxon>campanulids</taxon>
        <taxon>Asterales</taxon>
        <taxon>Asteraceae</taxon>
        <taxon>Asteroideae</taxon>
        <taxon>Anthemideae</taxon>
        <taxon>Anthemidinae</taxon>
        <taxon>Tanacetum</taxon>
    </lineage>
</organism>
<reference evidence="1" key="1">
    <citation type="journal article" date="2019" name="Sci. Rep.">
        <title>Draft genome of Tanacetum cinerariifolium, the natural source of mosquito coil.</title>
        <authorList>
            <person name="Yamashiro T."/>
            <person name="Shiraishi A."/>
            <person name="Satake H."/>
            <person name="Nakayama K."/>
        </authorList>
    </citation>
    <scope>NUCLEOTIDE SEQUENCE</scope>
</reference>
<comment type="caution">
    <text evidence="1">The sequence shown here is derived from an EMBL/GenBank/DDBJ whole genome shotgun (WGS) entry which is preliminary data.</text>
</comment>
<dbReference type="EMBL" id="BKCJ011319330">
    <property type="protein sequence ID" value="GFD20065.1"/>
    <property type="molecule type" value="Genomic_DNA"/>
</dbReference>
<gene>
    <name evidence="1" type="ORF">Tci_892034</name>
</gene>
<feature type="non-terminal residue" evidence="1">
    <location>
        <position position="144"/>
    </location>
</feature>